<dbReference type="PROSITE" id="PS51198">
    <property type="entry name" value="UVRD_HELICASE_ATP_BIND"/>
    <property type="match status" value="1"/>
</dbReference>
<accession>A0A840NBE6</accession>
<evidence type="ECO:0000313" key="9">
    <source>
        <dbReference type="Proteomes" id="UP000580474"/>
    </source>
</evidence>
<dbReference type="InterPro" id="IPR014016">
    <property type="entry name" value="UvrD-like_ATP-bd"/>
</dbReference>
<dbReference type="AlphaFoldDB" id="A0A840NBE6"/>
<evidence type="ECO:0000256" key="2">
    <source>
        <dbReference type="ARBA" id="ARBA00022801"/>
    </source>
</evidence>
<dbReference type="GO" id="GO:0003677">
    <property type="term" value="F:DNA binding"/>
    <property type="evidence" value="ECO:0007669"/>
    <property type="project" value="InterPro"/>
</dbReference>
<keyword evidence="2 5" id="KW-0378">Hydrolase</keyword>
<keyword evidence="4 5" id="KW-0067">ATP-binding</keyword>
<dbReference type="Gene3D" id="1.10.10.160">
    <property type="match status" value="1"/>
</dbReference>
<keyword evidence="3 5" id="KW-0347">Helicase</keyword>
<dbReference type="PANTHER" id="PTHR11070:SF45">
    <property type="entry name" value="DNA 3'-5' HELICASE"/>
    <property type="match status" value="1"/>
</dbReference>
<dbReference type="GO" id="GO:0005829">
    <property type="term" value="C:cytosol"/>
    <property type="evidence" value="ECO:0007669"/>
    <property type="project" value="TreeGrafter"/>
</dbReference>
<feature type="domain" description="UvrD-like helicase ATP-binding" evidence="7">
    <location>
        <begin position="222"/>
        <end position="513"/>
    </location>
</feature>
<gene>
    <name evidence="8" type="ORF">BJ969_000626</name>
</gene>
<comment type="caution">
    <text evidence="8">The sequence shown here is derived from an EMBL/GenBank/DDBJ whole genome shotgun (WGS) entry which is preliminary data.</text>
</comment>
<dbReference type="InterPro" id="IPR027417">
    <property type="entry name" value="P-loop_NTPase"/>
</dbReference>
<keyword evidence="9" id="KW-1185">Reference proteome</keyword>
<dbReference type="GO" id="GO:0005524">
    <property type="term" value="F:ATP binding"/>
    <property type="evidence" value="ECO:0007669"/>
    <property type="project" value="UniProtKB-UniRule"/>
</dbReference>
<dbReference type="EMBL" id="JACHIV010000001">
    <property type="protein sequence ID" value="MBB5067538.1"/>
    <property type="molecule type" value="Genomic_DNA"/>
</dbReference>
<reference evidence="8 9" key="1">
    <citation type="submission" date="2020-08" db="EMBL/GenBank/DDBJ databases">
        <title>Sequencing the genomes of 1000 actinobacteria strains.</title>
        <authorList>
            <person name="Klenk H.-P."/>
        </authorList>
    </citation>
    <scope>NUCLEOTIDE SEQUENCE [LARGE SCALE GENOMIC DNA]</scope>
    <source>
        <strain evidence="8 9">DSM 45582</strain>
    </source>
</reference>
<evidence type="ECO:0000313" key="8">
    <source>
        <dbReference type="EMBL" id="MBB5067538.1"/>
    </source>
</evidence>
<dbReference type="InterPro" id="IPR000212">
    <property type="entry name" value="DNA_helicase_UvrD/REP"/>
</dbReference>
<evidence type="ECO:0000256" key="5">
    <source>
        <dbReference type="PROSITE-ProRule" id="PRU00560"/>
    </source>
</evidence>
<proteinExistence type="predicted"/>
<dbReference type="PANTHER" id="PTHR11070">
    <property type="entry name" value="UVRD / RECB / PCRA DNA HELICASE FAMILY MEMBER"/>
    <property type="match status" value="1"/>
</dbReference>
<evidence type="ECO:0000256" key="6">
    <source>
        <dbReference type="SAM" id="MobiDB-lite"/>
    </source>
</evidence>
<dbReference type="SUPFAM" id="SSF52540">
    <property type="entry name" value="P-loop containing nucleoside triphosphate hydrolases"/>
    <property type="match status" value="1"/>
</dbReference>
<keyword evidence="1 5" id="KW-0547">Nucleotide-binding</keyword>
<dbReference type="GO" id="GO:0043138">
    <property type="term" value="F:3'-5' DNA helicase activity"/>
    <property type="evidence" value="ECO:0007669"/>
    <property type="project" value="TreeGrafter"/>
</dbReference>
<dbReference type="GO" id="GO:0016787">
    <property type="term" value="F:hydrolase activity"/>
    <property type="evidence" value="ECO:0007669"/>
    <property type="project" value="UniProtKB-UniRule"/>
</dbReference>
<evidence type="ECO:0000256" key="4">
    <source>
        <dbReference type="ARBA" id="ARBA00022840"/>
    </source>
</evidence>
<dbReference type="InterPro" id="IPR013986">
    <property type="entry name" value="DExx_box_DNA_helicase_dom_sf"/>
</dbReference>
<name>A0A840NBE6_9PSEU</name>
<evidence type="ECO:0000256" key="3">
    <source>
        <dbReference type="ARBA" id="ARBA00022806"/>
    </source>
</evidence>
<dbReference type="GO" id="GO:0000725">
    <property type="term" value="P:recombinational repair"/>
    <property type="evidence" value="ECO:0007669"/>
    <property type="project" value="TreeGrafter"/>
</dbReference>
<dbReference type="RefSeq" id="WP_184477132.1">
    <property type="nucleotide sequence ID" value="NZ_JACHIV010000001.1"/>
</dbReference>
<evidence type="ECO:0000256" key="1">
    <source>
        <dbReference type="ARBA" id="ARBA00022741"/>
    </source>
</evidence>
<evidence type="ECO:0000259" key="7">
    <source>
        <dbReference type="PROSITE" id="PS51198"/>
    </source>
</evidence>
<sequence length="655" mass="72895">MTGTYDHHRERLRRQADEQLRARPPLPTWQKRVVERFAVERGTGWYTLLNQFAPHTPDNRPDVVLIGPGGVLVVLLREHEPHPEATRAAFVWTAELLAGLATPHGLLTEAALRTVVVFPEGGRGTAGDGEHLVVTESELDRVLVRDEPLLDAADALAAARHLDNRTFDLTPIAWNPHRIPQPRAAGEVGSSERSSGLFEVRRLTEERAESPPQDSALDWRLFLDDAQLGAVRRQYGGPARISGPAGTGKSTLALHRLAYLARRSPGKLLFTTHLDVLPELAREQFRALAPQVAHRVEFRNLHAWAADLLAERGRDAEVDEPRVEAAFAAVWERSGRPGPLASARPSRHYWKDEIDRVIKGRGLGTLESYKSAPRRGRGGQLSPAFRAHVWEFYCEYERELCERGIYDRNDVLIRAWDELGRKPLGRGYSVVAVDEVQDLTLVGLRLVHAVSGEGPNRLLLVGDGQQQVFAGGWRLSEAGVSLRGRSEVLRRNYRNRAAIVEAAGELDAVNRFDDIDGGPPLTLRSALPVLSGGKVVRWNGSAQQEALLAALRELGDDTGAAVLTRTRSAAEEWLEVLRRNDFRAGRLTHRSSAAVRVGTLQEAKGFEFRAVFLPDEHRPIGFHRDELEALQRQLLVATTRARDYLWIGALEEADE</sequence>
<feature type="binding site" evidence="5">
    <location>
        <begin position="243"/>
        <end position="250"/>
    </location>
    <ligand>
        <name>ATP</name>
        <dbReference type="ChEBI" id="CHEBI:30616"/>
    </ligand>
</feature>
<dbReference type="Gene3D" id="3.40.50.300">
    <property type="entry name" value="P-loop containing nucleotide triphosphate hydrolases"/>
    <property type="match status" value="2"/>
</dbReference>
<dbReference type="Proteomes" id="UP000580474">
    <property type="component" value="Unassembled WGS sequence"/>
</dbReference>
<feature type="region of interest" description="Disordered" evidence="6">
    <location>
        <begin position="1"/>
        <end position="21"/>
    </location>
</feature>
<organism evidence="8 9">
    <name type="scientific">Saccharopolyspora gloriosae</name>
    <dbReference type="NCBI Taxonomy" id="455344"/>
    <lineage>
        <taxon>Bacteria</taxon>
        <taxon>Bacillati</taxon>
        <taxon>Actinomycetota</taxon>
        <taxon>Actinomycetes</taxon>
        <taxon>Pseudonocardiales</taxon>
        <taxon>Pseudonocardiaceae</taxon>
        <taxon>Saccharopolyspora</taxon>
    </lineage>
</organism>
<protein>
    <submittedName>
        <fullName evidence="8">Superfamily I DNA/RNA helicase</fullName>
    </submittedName>
</protein>
<dbReference type="Pfam" id="PF00580">
    <property type="entry name" value="UvrD-helicase"/>
    <property type="match status" value="1"/>
</dbReference>